<dbReference type="AlphaFoldDB" id="A0A2T5KEY1"/>
<dbReference type="InterPro" id="IPR041881">
    <property type="entry name" value="PqqD_sf"/>
</dbReference>
<evidence type="ECO:0000256" key="3">
    <source>
        <dbReference type="ARBA" id="ARBA00022905"/>
    </source>
</evidence>
<keyword evidence="5" id="KW-1185">Reference proteome</keyword>
<proteinExistence type="predicted"/>
<dbReference type="GO" id="GO:0018189">
    <property type="term" value="P:pyrroloquinoline quinone biosynthetic process"/>
    <property type="evidence" value="ECO:0007669"/>
    <property type="project" value="UniProtKB-UniPathway"/>
</dbReference>
<evidence type="ECO:0000313" key="5">
    <source>
        <dbReference type="Proteomes" id="UP000244060"/>
    </source>
</evidence>
<dbReference type="GO" id="GO:0048038">
    <property type="term" value="F:quinone binding"/>
    <property type="evidence" value="ECO:0007669"/>
    <property type="project" value="InterPro"/>
</dbReference>
<reference evidence="4 5" key="1">
    <citation type="submission" date="2018-04" db="EMBL/GenBank/DDBJ databases">
        <title>Genomic Encyclopedia of Type Strains, Phase III (KMG-III): the genomes of soil and plant-associated and newly described type strains.</title>
        <authorList>
            <person name="Whitman W."/>
        </authorList>
    </citation>
    <scope>NUCLEOTIDE SEQUENCE [LARGE SCALE GENOMIC DNA]</scope>
    <source>
        <strain evidence="4 5">KA25</strain>
    </source>
</reference>
<evidence type="ECO:0000256" key="1">
    <source>
        <dbReference type="ARBA" id="ARBA00004886"/>
    </source>
</evidence>
<dbReference type="UniPathway" id="UPA00539"/>
<dbReference type="Gene3D" id="1.10.10.1150">
    <property type="entry name" value="Coenzyme PQQ synthesis protein D (PqqD)"/>
    <property type="match status" value="1"/>
</dbReference>
<dbReference type="EMBL" id="QAOT01000001">
    <property type="protein sequence ID" value="PTR20973.1"/>
    <property type="molecule type" value="Genomic_DNA"/>
</dbReference>
<sequence>MSRLHLSAESVPALARHARLRFDRNRERWVLLVPERVMTPDEICVEILQACDGRATVGGLTAMLEQKYRAEPGVIAREVLALLQDLADRGYLIDREAA</sequence>
<name>A0A2T5KEY1_9RHOB</name>
<dbReference type="Pfam" id="PF05402">
    <property type="entry name" value="PqqD"/>
    <property type="match status" value="1"/>
</dbReference>
<dbReference type="NCBIfam" id="TIGR03859">
    <property type="entry name" value="PQQ_PqqD"/>
    <property type="match status" value="1"/>
</dbReference>
<comment type="caution">
    <text evidence="4">The sequence shown here is derived from an EMBL/GenBank/DDBJ whole genome shotgun (WGS) entry which is preliminary data.</text>
</comment>
<evidence type="ECO:0000313" key="4">
    <source>
        <dbReference type="EMBL" id="PTR20973.1"/>
    </source>
</evidence>
<protein>
    <submittedName>
        <fullName evidence="4">Pyrroloquinoline quinone biosynthesis protein D</fullName>
    </submittedName>
</protein>
<comment type="pathway">
    <text evidence="1">Cofactor biosynthesis; pyrroloquinoline quinone biosynthesis.</text>
</comment>
<dbReference type="InterPro" id="IPR008792">
    <property type="entry name" value="PQQD"/>
</dbReference>
<organism evidence="4 5">
    <name type="scientific">Cereibacter azotoformans</name>
    <dbReference type="NCBI Taxonomy" id="43057"/>
    <lineage>
        <taxon>Bacteria</taxon>
        <taxon>Pseudomonadati</taxon>
        <taxon>Pseudomonadota</taxon>
        <taxon>Alphaproteobacteria</taxon>
        <taxon>Rhodobacterales</taxon>
        <taxon>Paracoccaceae</taxon>
        <taxon>Cereibacter</taxon>
    </lineage>
</organism>
<evidence type="ECO:0000256" key="2">
    <source>
        <dbReference type="ARBA" id="ARBA00011741"/>
    </source>
</evidence>
<comment type="subunit">
    <text evidence="2">Monomer. Interacts with PqqE.</text>
</comment>
<gene>
    <name evidence="4" type="ORF">C8J28_101294</name>
</gene>
<dbReference type="InterPro" id="IPR022479">
    <property type="entry name" value="PqqD_bac"/>
</dbReference>
<accession>A0A2T5KEY1</accession>
<dbReference type="RefSeq" id="WP_101339791.1">
    <property type="nucleotide sequence ID" value="NZ_CP090021.1"/>
</dbReference>
<dbReference type="Proteomes" id="UP000244060">
    <property type="component" value="Unassembled WGS sequence"/>
</dbReference>
<dbReference type="OrthoDB" id="7995890at2"/>
<keyword evidence="3" id="KW-0884">PQQ biosynthesis</keyword>